<name>F1C7R5_SALPI</name>
<accession>F1C7R5</accession>
<dbReference type="InterPro" id="IPR010753">
    <property type="entry name" value="DUF1330"/>
</dbReference>
<evidence type="ECO:0000259" key="1">
    <source>
        <dbReference type="Pfam" id="PF07045"/>
    </source>
</evidence>
<dbReference type="AlphaFoldDB" id="F1C7R5"/>
<dbReference type="EMBL" id="HQ215062">
    <property type="protein sequence ID" value="ADZ28494.1"/>
    <property type="molecule type" value="Genomic_DNA"/>
</dbReference>
<evidence type="ECO:0000313" key="2">
    <source>
        <dbReference type="EMBL" id="ADZ28494.1"/>
    </source>
</evidence>
<feature type="domain" description="DUF1330" evidence="1">
    <location>
        <begin position="2"/>
        <end position="94"/>
    </location>
</feature>
<organism evidence="2">
    <name type="scientific">Salinispora pacifica</name>
    <dbReference type="NCBI Taxonomy" id="351187"/>
    <lineage>
        <taxon>Bacteria</taxon>
        <taxon>Bacillati</taxon>
        <taxon>Actinomycetota</taxon>
        <taxon>Actinomycetes</taxon>
        <taxon>Micromonosporales</taxon>
        <taxon>Micromonosporaceae</taxon>
        <taxon>Salinispora</taxon>
    </lineage>
</organism>
<protein>
    <recommendedName>
        <fullName evidence="1">DUF1330 domain-containing protein</fullName>
    </recommendedName>
</protein>
<proteinExistence type="predicted"/>
<reference evidence="2" key="1">
    <citation type="journal article" date="2011" name="ChemBioChem">
        <title>The discovery of salinosporamide K from the Marine Bacterium "Salinispora pacifica" by genome mining gives insight into pathway evolution.</title>
        <authorList>
            <person name="Eustaquio A.S."/>
            <person name="Nam S.J."/>
            <person name="Penn K."/>
            <person name="Lechner A."/>
            <person name="Wilson M.C."/>
            <person name="Fenical W."/>
            <person name="Jensen P.R."/>
            <person name="Moore B.S."/>
        </authorList>
    </citation>
    <scope>NUCLEOTIDE SEQUENCE</scope>
    <source>
        <strain evidence="2">CNT-133</strain>
    </source>
</reference>
<dbReference type="PANTHER" id="PTHR41521:SF4">
    <property type="entry name" value="BLR0684 PROTEIN"/>
    <property type="match status" value="1"/>
</dbReference>
<dbReference type="SUPFAM" id="SSF54909">
    <property type="entry name" value="Dimeric alpha+beta barrel"/>
    <property type="match status" value="1"/>
</dbReference>
<dbReference type="PANTHER" id="PTHR41521">
    <property type="match status" value="1"/>
</dbReference>
<dbReference type="InterPro" id="IPR011008">
    <property type="entry name" value="Dimeric_a/b-barrel"/>
</dbReference>
<sequence>MTALLIGNVGAVGDPVAMAEYREKVGSTLALYGGWFVIRNGNFDVLEGAWQPDHLSVMGFPSAEQARRWYHSPEYREIVPLRARTHMDLILLEGQAA</sequence>
<dbReference type="Pfam" id="PF07045">
    <property type="entry name" value="DUF1330"/>
    <property type="match status" value="1"/>
</dbReference>
<dbReference type="Gene3D" id="3.30.70.100">
    <property type="match status" value="1"/>
</dbReference>